<keyword evidence="1" id="KW-0732">Signal</keyword>
<dbReference type="InterPro" id="IPR014880">
    <property type="entry name" value="SoxZ_dom"/>
</dbReference>
<dbReference type="Pfam" id="PF08770">
    <property type="entry name" value="SoxZ"/>
    <property type="match status" value="1"/>
</dbReference>
<dbReference type="InterPro" id="IPR032711">
    <property type="entry name" value="SoxY"/>
</dbReference>
<feature type="chain" id="PRO_5032490838" evidence="1">
    <location>
        <begin position="27"/>
        <end position="268"/>
    </location>
</feature>
<evidence type="ECO:0000313" key="4">
    <source>
        <dbReference type="EMBL" id="MBB5199527.1"/>
    </source>
</evidence>
<accession>A0A840RMJ7</accession>
<reference evidence="4 5" key="1">
    <citation type="submission" date="2020-08" db="EMBL/GenBank/DDBJ databases">
        <title>Genomic Encyclopedia of Type Strains, Phase IV (KMG-IV): sequencing the most valuable type-strain genomes for metagenomic binning, comparative biology and taxonomic classification.</title>
        <authorList>
            <person name="Goeker M."/>
        </authorList>
    </citation>
    <scope>NUCLEOTIDE SEQUENCE [LARGE SCALE GENOMIC DNA]</scope>
    <source>
        <strain evidence="4 5">DSM 23240</strain>
    </source>
</reference>
<dbReference type="EMBL" id="JACHHQ010000002">
    <property type="protein sequence ID" value="MBB5199527.1"/>
    <property type="molecule type" value="Genomic_DNA"/>
</dbReference>
<dbReference type="InterPro" id="IPR030831">
    <property type="entry name" value="Fuse-rel_SoxYZ"/>
</dbReference>
<dbReference type="NCBIfam" id="TIGR04557">
    <property type="entry name" value="fuse_rel_SoxYZ"/>
    <property type="match status" value="1"/>
</dbReference>
<feature type="domain" description="Ig-like SoxY" evidence="3">
    <location>
        <begin position="42"/>
        <end position="147"/>
    </location>
</feature>
<dbReference type="SUPFAM" id="SSF81296">
    <property type="entry name" value="E set domains"/>
    <property type="match status" value="1"/>
</dbReference>
<dbReference type="RefSeq" id="WP_168054829.1">
    <property type="nucleotide sequence ID" value="NZ_JAAOZT010000006.1"/>
</dbReference>
<proteinExistence type="predicted"/>
<keyword evidence="5" id="KW-1185">Reference proteome</keyword>
<dbReference type="Proteomes" id="UP000571084">
    <property type="component" value="Unassembled WGS sequence"/>
</dbReference>
<dbReference type="Gene3D" id="2.60.40.2470">
    <property type="entry name" value="SoxY domain"/>
    <property type="match status" value="1"/>
</dbReference>
<dbReference type="InterPro" id="IPR013783">
    <property type="entry name" value="Ig-like_fold"/>
</dbReference>
<evidence type="ECO:0000259" key="3">
    <source>
        <dbReference type="Pfam" id="PF13501"/>
    </source>
</evidence>
<evidence type="ECO:0000256" key="1">
    <source>
        <dbReference type="SAM" id="SignalP"/>
    </source>
</evidence>
<dbReference type="Pfam" id="PF13501">
    <property type="entry name" value="SoxY"/>
    <property type="match status" value="1"/>
</dbReference>
<feature type="domain" description="Sulphur oxidation protein SoxZ" evidence="2">
    <location>
        <begin position="173"/>
        <end position="262"/>
    </location>
</feature>
<feature type="signal peptide" evidence="1">
    <location>
        <begin position="1"/>
        <end position="26"/>
    </location>
</feature>
<organism evidence="4 5">
    <name type="scientific">Glaciimonas immobilis</name>
    <dbReference type="NCBI Taxonomy" id="728004"/>
    <lineage>
        <taxon>Bacteria</taxon>
        <taxon>Pseudomonadati</taxon>
        <taxon>Pseudomonadota</taxon>
        <taxon>Betaproteobacteria</taxon>
        <taxon>Burkholderiales</taxon>
        <taxon>Oxalobacteraceae</taxon>
        <taxon>Glaciimonas</taxon>
    </lineage>
</organism>
<sequence length="268" mass="29385">MKNSLLRYFTILMTGLILTSSISAFAEITDKAWGTLQSTYYQGKKLEPGPFIKLTAPRRADSGAQVPFAFSVDYPMEAKKYIKSVTVIVDENPVPLAAIFYFNPINGKAEISTRIRLESDSLVHVIAEANDGRMYINAIPIRAQGGCGGSVEGDEAAAKAAAGKMRVAVENPVKMGSLSHVKLLIKHPMFTGLQRDLNTQAFRPAFFIDKIEATYNGKPVMHADTYIGVSEDPNFQFGFIPDKPGKLELMIKDNEGHTFTSSIDVKEG</sequence>
<dbReference type="AlphaFoldDB" id="A0A840RMJ7"/>
<name>A0A840RMJ7_9BURK</name>
<dbReference type="Gene3D" id="2.60.40.10">
    <property type="entry name" value="Immunoglobulins"/>
    <property type="match status" value="1"/>
</dbReference>
<comment type="caution">
    <text evidence="4">The sequence shown here is derived from an EMBL/GenBank/DDBJ whole genome shotgun (WGS) entry which is preliminary data.</text>
</comment>
<protein>
    <submittedName>
        <fullName evidence="4">Sulfur-oxidizing protein SoxY</fullName>
    </submittedName>
</protein>
<dbReference type="InterPro" id="IPR014756">
    <property type="entry name" value="Ig_E-set"/>
</dbReference>
<gene>
    <name evidence="4" type="ORF">HNR39_001354</name>
</gene>
<evidence type="ECO:0000313" key="5">
    <source>
        <dbReference type="Proteomes" id="UP000571084"/>
    </source>
</evidence>
<evidence type="ECO:0000259" key="2">
    <source>
        <dbReference type="Pfam" id="PF08770"/>
    </source>
</evidence>
<dbReference type="InterPro" id="IPR038162">
    <property type="entry name" value="SoxY_sf"/>
</dbReference>